<sequence length="296" mass="31080">MSSVHLTVRAAGLLGALQGLVPHLPASQRDEDRPVGVGVARLTVAGDYLLCLAVAKDRARYVCTRALVVDVDDDGVPDVWVTRPVLADLIGVLSHADAQDVEVIVDEPNLALTVREAGVLWGGRQVTVRTDPPPLDPERADAAAMLVQASQARLVARGHVALWAKDATAMGRTAAMVGDSLSCRLGVMGGDQTVLVWGYSARRRLDANDIEEVVPGSAYLGVTMGSQDPLTLPTFVDVSCYAGDLLEPLLDAVLPDLDGENTGADVEAAFVAEIRDYLRGQDPDGPDDAGEGGDAA</sequence>
<name>A0ABX4MAR5_9ACTO</name>
<dbReference type="EMBL" id="MTPX02000042">
    <property type="protein sequence ID" value="PHP52573.1"/>
    <property type="molecule type" value="Genomic_DNA"/>
</dbReference>
<protein>
    <submittedName>
        <fullName evidence="1">Uncharacterized protein</fullName>
    </submittedName>
</protein>
<evidence type="ECO:0000313" key="2">
    <source>
        <dbReference type="Proteomes" id="UP000194577"/>
    </source>
</evidence>
<accession>A0ABX4MAR5</accession>
<dbReference type="Proteomes" id="UP000194577">
    <property type="component" value="Unassembled WGS sequence"/>
</dbReference>
<proteinExistence type="predicted"/>
<dbReference type="RefSeq" id="WP_086614212.1">
    <property type="nucleotide sequence ID" value="NZ_MTPX02000042.1"/>
</dbReference>
<organism evidence="1 2">
    <name type="scientific">Actinomyces ruminis</name>
    <dbReference type="NCBI Taxonomy" id="1937003"/>
    <lineage>
        <taxon>Bacteria</taxon>
        <taxon>Bacillati</taxon>
        <taxon>Actinomycetota</taxon>
        <taxon>Actinomycetes</taxon>
        <taxon>Actinomycetales</taxon>
        <taxon>Actinomycetaceae</taxon>
        <taxon>Actinomyces</taxon>
    </lineage>
</organism>
<gene>
    <name evidence="1" type="ORF">BW737_008805</name>
</gene>
<keyword evidence="2" id="KW-1185">Reference proteome</keyword>
<reference evidence="1 2" key="1">
    <citation type="submission" date="2017-10" db="EMBL/GenBank/DDBJ databases">
        <title>Draft genome sequence of cellulolytic Actinomyces sp CtC72 isolated from cattle rumen fluid.</title>
        <authorList>
            <person name="Joshi A.J."/>
            <person name="Vasudevan G."/>
            <person name="Lanjekar V.B."/>
            <person name="Hivarkar S."/>
            <person name="Engineer A."/>
            <person name="Pore S.D."/>
            <person name="Dhakephalkar P.K."/>
            <person name="Dagar S."/>
        </authorList>
    </citation>
    <scope>NUCLEOTIDE SEQUENCE [LARGE SCALE GENOMIC DNA]</scope>
    <source>
        <strain evidence="2">CtC72</strain>
    </source>
</reference>
<comment type="caution">
    <text evidence="1">The sequence shown here is derived from an EMBL/GenBank/DDBJ whole genome shotgun (WGS) entry which is preliminary data.</text>
</comment>
<evidence type="ECO:0000313" key="1">
    <source>
        <dbReference type="EMBL" id="PHP52573.1"/>
    </source>
</evidence>